<organism evidence="1 2">
    <name type="scientific">Streptomyces lateritius</name>
    <dbReference type="NCBI Taxonomy" id="67313"/>
    <lineage>
        <taxon>Bacteria</taxon>
        <taxon>Bacillati</taxon>
        <taxon>Actinomycetota</taxon>
        <taxon>Actinomycetes</taxon>
        <taxon>Kitasatosporales</taxon>
        <taxon>Streptomycetaceae</taxon>
        <taxon>Streptomyces</taxon>
    </lineage>
</organism>
<sequence length="79" mass="9082">MRHHPFPDDLVTAQRSWAATYEELARHGTARTTVLRRRLLRLSGKVYFHLYWDQPRSTAGRPELAELARAEHEQAGSAA</sequence>
<evidence type="ECO:0000313" key="1">
    <source>
        <dbReference type="EMBL" id="MFF8279984.1"/>
    </source>
</evidence>
<dbReference type="RefSeq" id="WP_391936893.1">
    <property type="nucleotide sequence ID" value="NZ_JBIBSM010000018.1"/>
</dbReference>
<comment type="caution">
    <text evidence="1">The sequence shown here is derived from an EMBL/GenBank/DDBJ whole genome shotgun (WGS) entry which is preliminary data.</text>
</comment>
<proteinExistence type="predicted"/>
<protein>
    <submittedName>
        <fullName evidence="1">Uncharacterized protein</fullName>
    </submittedName>
</protein>
<dbReference type="Proteomes" id="UP001603013">
    <property type="component" value="Unassembled WGS sequence"/>
</dbReference>
<accession>A0ABW6YK65</accession>
<dbReference type="EMBL" id="JBIBSM010000018">
    <property type="protein sequence ID" value="MFF8279984.1"/>
    <property type="molecule type" value="Genomic_DNA"/>
</dbReference>
<evidence type="ECO:0000313" key="2">
    <source>
        <dbReference type="Proteomes" id="UP001603013"/>
    </source>
</evidence>
<gene>
    <name evidence="1" type="ORF">ACF05T_28445</name>
</gene>
<keyword evidence="2" id="KW-1185">Reference proteome</keyword>
<reference evidence="1 2" key="1">
    <citation type="submission" date="2024-10" db="EMBL/GenBank/DDBJ databases">
        <title>The Natural Products Discovery Center: Release of the First 8490 Sequenced Strains for Exploring Actinobacteria Biosynthetic Diversity.</title>
        <authorList>
            <person name="Kalkreuter E."/>
            <person name="Kautsar S.A."/>
            <person name="Yang D."/>
            <person name="Bader C.D."/>
            <person name="Teijaro C.N."/>
            <person name="Fluegel L."/>
            <person name="Davis C.M."/>
            <person name="Simpson J.R."/>
            <person name="Lauterbach L."/>
            <person name="Steele A.D."/>
            <person name="Gui C."/>
            <person name="Meng S."/>
            <person name="Li G."/>
            <person name="Viehrig K."/>
            <person name="Ye F."/>
            <person name="Su P."/>
            <person name="Kiefer A.F."/>
            <person name="Nichols A."/>
            <person name="Cepeda A.J."/>
            <person name="Yan W."/>
            <person name="Fan B."/>
            <person name="Jiang Y."/>
            <person name="Adhikari A."/>
            <person name="Zheng C.-J."/>
            <person name="Schuster L."/>
            <person name="Cowan T.M."/>
            <person name="Smanski M.J."/>
            <person name="Chevrette M.G."/>
            <person name="De Carvalho L.P.S."/>
            <person name="Shen B."/>
        </authorList>
    </citation>
    <scope>NUCLEOTIDE SEQUENCE [LARGE SCALE GENOMIC DNA]</scope>
    <source>
        <strain evidence="1 2">NPDC015755</strain>
    </source>
</reference>
<name>A0ABW6YK65_9ACTN</name>